<dbReference type="EMBL" id="BAAAFZ010000052">
    <property type="protein sequence ID" value="GAA0591892.1"/>
    <property type="molecule type" value="Genomic_DNA"/>
</dbReference>
<accession>A0ABN1FJ17</accession>
<reference evidence="1 2" key="1">
    <citation type="journal article" date="2019" name="Int. J. Syst. Evol. Microbiol.">
        <title>The Global Catalogue of Microorganisms (GCM) 10K type strain sequencing project: providing services to taxonomists for standard genome sequencing and annotation.</title>
        <authorList>
            <consortium name="The Broad Institute Genomics Platform"/>
            <consortium name="The Broad Institute Genome Sequencing Center for Infectious Disease"/>
            <person name="Wu L."/>
            <person name="Ma J."/>
        </authorList>
    </citation>
    <scope>NUCLEOTIDE SEQUENCE [LARGE SCALE GENOMIC DNA]</scope>
    <source>
        <strain evidence="1 2">JCM 9933</strain>
    </source>
</reference>
<proteinExistence type="predicted"/>
<dbReference type="RefSeq" id="WP_343896457.1">
    <property type="nucleotide sequence ID" value="NZ_BAAAFZ010000052.1"/>
</dbReference>
<evidence type="ECO:0000313" key="1">
    <source>
        <dbReference type="EMBL" id="GAA0591892.1"/>
    </source>
</evidence>
<keyword evidence="2" id="KW-1185">Reference proteome</keyword>
<gene>
    <name evidence="1" type="ORF">GCM10009416_32880</name>
</gene>
<dbReference type="SUPFAM" id="SSF53850">
    <property type="entry name" value="Periplasmic binding protein-like II"/>
    <property type="match status" value="1"/>
</dbReference>
<organism evidence="1 2">
    <name type="scientific">Craurococcus roseus</name>
    <dbReference type="NCBI Taxonomy" id="77585"/>
    <lineage>
        <taxon>Bacteria</taxon>
        <taxon>Pseudomonadati</taxon>
        <taxon>Pseudomonadota</taxon>
        <taxon>Alphaproteobacteria</taxon>
        <taxon>Acetobacterales</taxon>
        <taxon>Acetobacteraceae</taxon>
        <taxon>Craurococcus</taxon>
    </lineage>
</organism>
<name>A0ABN1FJ17_9PROT</name>
<comment type="caution">
    <text evidence="1">The sequence shown here is derived from an EMBL/GenBank/DDBJ whole genome shotgun (WGS) entry which is preliminary data.</text>
</comment>
<protein>
    <submittedName>
        <fullName evidence="1">ABC transporter substrate-binding protein</fullName>
    </submittedName>
</protein>
<sequence>MTKLSLTLACTASDRTRPVLDGRVAVPGVDFVTLPGEPEDIFRRALRDRAFDVCELSMGSHIVTTARGDSAYVGVPAFPSRAFRHSAVYIRTDRGIAGPGDLAGRTVGVPEYQQTAALWVRGILREHCGVDTRGVAWRTGGERVPISLPGGLDVRPLGEDLQAALAAGRLDAMIAPRPPAAFEDRGAPVGRLWPDHRAEEVAWHRATGFFPIMHCLAVRRDVAERHPWLPVELFRAFARARAIALEELRLVNVLRVSLPWAAAAFEEQAAIMGGDPWPYGFARNRGEIGAMVRFAAADGLVAGPIPPEALFHPSTLAEAG</sequence>
<dbReference type="Gene3D" id="3.40.190.10">
    <property type="entry name" value="Periplasmic binding protein-like II"/>
    <property type="match status" value="2"/>
</dbReference>
<evidence type="ECO:0000313" key="2">
    <source>
        <dbReference type="Proteomes" id="UP001501588"/>
    </source>
</evidence>
<dbReference type="Proteomes" id="UP001501588">
    <property type="component" value="Unassembled WGS sequence"/>
</dbReference>